<dbReference type="EMBL" id="SMLM01000003">
    <property type="protein sequence ID" value="TFZ00517.1"/>
    <property type="molecule type" value="Genomic_DNA"/>
</dbReference>
<protein>
    <submittedName>
        <fullName evidence="3">Tripartite tricarboxylate transporter substrate binding protein</fullName>
    </submittedName>
</protein>
<dbReference type="SUPFAM" id="SSF53850">
    <property type="entry name" value="Periplasmic binding protein-like II"/>
    <property type="match status" value="1"/>
</dbReference>
<dbReference type="CDD" id="cd13578">
    <property type="entry name" value="PBP2_Bug27"/>
    <property type="match status" value="1"/>
</dbReference>
<dbReference type="RefSeq" id="WP_135264857.1">
    <property type="nucleotide sequence ID" value="NZ_SMLM01000003.1"/>
</dbReference>
<keyword evidence="2" id="KW-0732">Signal</keyword>
<gene>
    <name evidence="3" type="ORF">EZ313_18835</name>
</gene>
<keyword evidence="4" id="KW-1185">Reference proteome</keyword>
<sequence length="330" mass="35090">MPRVPRRLLLALALCAAAPVLQAQQQAQQAPAAGGAQPLRLIVPFTPGTGIDLIARTVGPKLGERLGRPVVVDNRAGASGNIGTEAVVRAAPNGNTLLVSVNTLVMNRSLYPKLPFDPVKDLTPVSLTSWGQLLLVTNPNTGWRTAADLVQAAKAKPGAINYASPGVGTPHHLSMELFKATSGISVTHVPYRGTAGAVTDVLGGQVELMFLPIHVALPHVKAGKLVALGIGSEKRHALLPQVPTLIEARAGNVNVDMWYGIFAPPGTPADFVARLNRELKDILSLPEVRTAFETQGMDPASSTPEEFRRLVEQDAERWARLIKTQNITAE</sequence>
<comment type="caution">
    <text evidence="3">The sequence shown here is derived from an EMBL/GenBank/DDBJ whole genome shotgun (WGS) entry which is preliminary data.</text>
</comment>
<accession>A0A4Z0BMH7</accession>
<name>A0A4Z0BMH7_9BURK</name>
<reference evidence="3 4" key="1">
    <citation type="submission" date="2019-03" db="EMBL/GenBank/DDBJ databases">
        <title>Ramlibacter henchirensis DSM 14656, whole genome shotgun sequence.</title>
        <authorList>
            <person name="Zhang X."/>
            <person name="Feng G."/>
            <person name="Zhu H."/>
        </authorList>
    </citation>
    <scope>NUCLEOTIDE SEQUENCE [LARGE SCALE GENOMIC DNA]</scope>
    <source>
        <strain evidence="3 4">DSM 14656</strain>
    </source>
</reference>
<comment type="similarity">
    <text evidence="1">Belongs to the UPF0065 (bug) family.</text>
</comment>
<evidence type="ECO:0000256" key="1">
    <source>
        <dbReference type="ARBA" id="ARBA00006987"/>
    </source>
</evidence>
<evidence type="ECO:0000313" key="3">
    <source>
        <dbReference type="EMBL" id="TFZ00517.1"/>
    </source>
</evidence>
<organism evidence="3 4">
    <name type="scientific">Ramlibacter henchirensis</name>
    <dbReference type="NCBI Taxonomy" id="204072"/>
    <lineage>
        <taxon>Bacteria</taxon>
        <taxon>Pseudomonadati</taxon>
        <taxon>Pseudomonadota</taxon>
        <taxon>Betaproteobacteria</taxon>
        <taxon>Burkholderiales</taxon>
        <taxon>Comamonadaceae</taxon>
        <taxon>Ramlibacter</taxon>
    </lineage>
</organism>
<dbReference type="Gene3D" id="3.40.190.150">
    <property type="entry name" value="Bordetella uptake gene, domain 1"/>
    <property type="match status" value="1"/>
</dbReference>
<evidence type="ECO:0000313" key="4">
    <source>
        <dbReference type="Proteomes" id="UP000298180"/>
    </source>
</evidence>
<dbReference type="PIRSF" id="PIRSF017082">
    <property type="entry name" value="YflP"/>
    <property type="match status" value="1"/>
</dbReference>
<dbReference type="InterPro" id="IPR042100">
    <property type="entry name" value="Bug_dom1"/>
</dbReference>
<dbReference type="Pfam" id="PF03401">
    <property type="entry name" value="TctC"/>
    <property type="match status" value="1"/>
</dbReference>
<evidence type="ECO:0000256" key="2">
    <source>
        <dbReference type="SAM" id="SignalP"/>
    </source>
</evidence>
<dbReference type="Gene3D" id="3.40.190.10">
    <property type="entry name" value="Periplasmic binding protein-like II"/>
    <property type="match status" value="1"/>
</dbReference>
<dbReference type="OrthoDB" id="8678477at2"/>
<dbReference type="PANTHER" id="PTHR42928:SF5">
    <property type="entry name" value="BLR1237 PROTEIN"/>
    <property type="match status" value="1"/>
</dbReference>
<feature type="signal peptide" evidence="2">
    <location>
        <begin position="1"/>
        <end position="23"/>
    </location>
</feature>
<proteinExistence type="inferred from homology"/>
<feature type="chain" id="PRO_5021386288" evidence="2">
    <location>
        <begin position="24"/>
        <end position="330"/>
    </location>
</feature>
<dbReference type="Proteomes" id="UP000298180">
    <property type="component" value="Unassembled WGS sequence"/>
</dbReference>
<dbReference type="InterPro" id="IPR005064">
    <property type="entry name" value="BUG"/>
</dbReference>
<dbReference type="AlphaFoldDB" id="A0A4Z0BMH7"/>
<dbReference type="PANTHER" id="PTHR42928">
    <property type="entry name" value="TRICARBOXYLATE-BINDING PROTEIN"/>
    <property type="match status" value="1"/>
</dbReference>